<name>A0ABN7V990_GIGMA</name>
<feature type="compositionally biased region" description="Polar residues" evidence="1">
    <location>
        <begin position="18"/>
        <end position="36"/>
    </location>
</feature>
<feature type="compositionally biased region" description="Low complexity" evidence="1">
    <location>
        <begin position="37"/>
        <end position="46"/>
    </location>
</feature>
<keyword evidence="3" id="KW-1185">Reference proteome</keyword>
<sequence length="127" mass="14313">MNPDEKETEKTPKKDLLPNNSQKLETSGKEQINQEFNDVVNDVVNSEEQKSSEEELSINRPITVGDVLSGKITLPKPTPKNYNDSTDNKKKDKRPPLPTTDSQQEFLVLPDTGSLRVEQGMLIEAYK</sequence>
<organism evidence="2 3">
    <name type="scientific">Gigaspora margarita</name>
    <dbReference type="NCBI Taxonomy" id="4874"/>
    <lineage>
        <taxon>Eukaryota</taxon>
        <taxon>Fungi</taxon>
        <taxon>Fungi incertae sedis</taxon>
        <taxon>Mucoromycota</taxon>
        <taxon>Glomeromycotina</taxon>
        <taxon>Glomeromycetes</taxon>
        <taxon>Diversisporales</taxon>
        <taxon>Gigasporaceae</taxon>
        <taxon>Gigaspora</taxon>
    </lineage>
</organism>
<protein>
    <submittedName>
        <fullName evidence="2">23025_t:CDS:1</fullName>
    </submittedName>
</protein>
<feature type="region of interest" description="Disordered" evidence="1">
    <location>
        <begin position="1"/>
        <end position="107"/>
    </location>
</feature>
<dbReference type="EMBL" id="CAJVQB010011284">
    <property type="protein sequence ID" value="CAG8746542.1"/>
    <property type="molecule type" value="Genomic_DNA"/>
</dbReference>
<evidence type="ECO:0000256" key="1">
    <source>
        <dbReference type="SAM" id="MobiDB-lite"/>
    </source>
</evidence>
<proteinExistence type="predicted"/>
<accession>A0ABN7V990</accession>
<evidence type="ECO:0000313" key="2">
    <source>
        <dbReference type="EMBL" id="CAG8746542.1"/>
    </source>
</evidence>
<dbReference type="Proteomes" id="UP000789901">
    <property type="component" value="Unassembled WGS sequence"/>
</dbReference>
<reference evidence="2 3" key="1">
    <citation type="submission" date="2021-06" db="EMBL/GenBank/DDBJ databases">
        <authorList>
            <person name="Kallberg Y."/>
            <person name="Tangrot J."/>
            <person name="Rosling A."/>
        </authorList>
    </citation>
    <scope>NUCLEOTIDE SEQUENCE [LARGE SCALE GENOMIC DNA]</scope>
    <source>
        <strain evidence="2 3">120-4 pot B 10/14</strain>
    </source>
</reference>
<evidence type="ECO:0000313" key="3">
    <source>
        <dbReference type="Proteomes" id="UP000789901"/>
    </source>
</evidence>
<gene>
    <name evidence="2" type="ORF">GMARGA_LOCUS15939</name>
</gene>
<comment type="caution">
    <text evidence="2">The sequence shown here is derived from an EMBL/GenBank/DDBJ whole genome shotgun (WGS) entry which is preliminary data.</text>
</comment>
<feature type="compositionally biased region" description="Basic and acidic residues" evidence="1">
    <location>
        <begin position="1"/>
        <end position="16"/>
    </location>
</feature>